<sequence>MAETPRPSWFKRQLHKLKDKTLRGRSHERPTTTQFGRPDLPHCPSPTAREVLLEFSGHPGISEIPRAWRKQLWRDWFLQLPHLLTHTQTESRLAHNVKLAAKGTLWALSTAAKDLPIPGAKAIFDSIRKIIDVVEQTKKDFRALRHGAGSS</sequence>
<evidence type="ECO:0000313" key="3">
    <source>
        <dbReference type="Proteomes" id="UP000807353"/>
    </source>
</evidence>
<gene>
    <name evidence="2" type="ORF">BDZ94DRAFT_584739</name>
</gene>
<organism evidence="2 3">
    <name type="scientific">Collybia nuda</name>
    <dbReference type="NCBI Taxonomy" id="64659"/>
    <lineage>
        <taxon>Eukaryota</taxon>
        <taxon>Fungi</taxon>
        <taxon>Dikarya</taxon>
        <taxon>Basidiomycota</taxon>
        <taxon>Agaricomycotina</taxon>
        <taxon>Agaricomycetes</taxon>
        <taxon>Agaricomycetidae</taxon>
        <taxon>Agaricales</taxon>
        <taxon>Tricholomatineae</taxon>
        <taxon>Clitocybaceae</taxon>
        <taxon>Collybia</taxon>
    </lineage>
</organism>
<name>A0A9P5XU34_9AGAR</name>
<keyword evidence="3" id="KW-1185">Reference proteome</keyword>
<feature type="compositionally biased region" description="Basic and acidic residues" evidence="1">
    <location>
        <begin position="20"/>
        <end position="30"/>
    </location>
</feature>
<evidence type="ECO:0000256" key="1">
    <source>
        <dbReference type="SAM" id="MobiDB-lite"/>
    </source>
</evidence>
<evidence type="ECO:0000313" key="2">
    <source>
        <dbReference type="EMBL" id="KAF9455756.1"/>
    </source>
</evidence>
<proteinExistence type="predicted"/>
<feature type="region of interest" description="Disordered" evidence="1">
    <location>
        <begin position="20"/>
        <end position="43"/>
    </location>
</feature>
<dbReference type="Proteomes" id="UP000807353">
    <property type="component" value="Unassembled WGS sequence"/>
</dbReference>
<protein>
    <submittedName>
        <fullName evidence="2">Uncharacterized protein</fullName>
    </submittedName>
</protein>
<dbReference type="EMBL" id="MU150531">
    <property type="protein sequence ID" value="KAF9455756.1"/>
    <property type="molecule type" value="Genomic_DNA"/>
</dbReference>
<dbReference type="AlphaFoldDB" id="A0A9P5XU34"/>
<reference evidence="2" key="1">
    <citation type="submission" date="2020-11" db="EMBL/GenBank/DDBJ databases">
        <authorList>
            <consortium name="DOE Joint Genome Institute"/>
            <person name="Ahrendt S."/>
            <person name="Riley R."/>
            <person name="Andreopoulos W."/>
            <person name="Labutti K."/>
            <person name="Pangilinan J."/>
            <person name="Ruiz-Duenas F.J."/>
            <person name="Barrasa J.M."/>
            <person name="Sanchez-Garcia M."/>
            <person name="Camarero S."/>
            <person name="Miyauchi S."/>
            <person name="Serrano A."/>
            <person name="Linde D."/>
            <person name="Babiker R."/>
            <person name="Drula E."/>
            <person name="Ayuso-Fernandez I."/>
            <person name="Pacheco R."/>
            <person name="Padilla G."/>
            <person name="Ferreira P."/>
            <person name="Barriuso J."/>
            <person name="Kellner H."/>
            <person name="Castanera R."/>
            <person name="Alfaro M."/>
            <person name="Ramirez L."/>
            <person name="Pisabarro A.G."/>
            <person name="Kuo A."/>
            <person name="Tritt A."/>
            <person name="Lipzen A."/>
            <person name="He G."/>
            <person name="Yan M."/>
            <person name="Ng V."/>
            <person name="Cullen D."/>
            <person name="Martin F."/>
            <person name="Rosso M.-N."/>
            <person name="Henrissat B."/>
            <person name="Hibbett D."/>
            <person name="Martinez A.T."/>
            <person name="Grigoriev I.V."/>
        </authorList>
    </citation>
    <scope>NUCLEOTIDE SEQUENCE</scope>
    <source>
        <strain evidence="2">CBS 247.69</strain>
    </source>
</reference>
<comment type="caution">
    <text evidence="2">The sequence shown here is derived from an EMBL/GenBank/DDBJ whole genome shotgun (WGS) entry which is preliminary data.</text>
</comment>
<accession>A0A9P5XU34</accession>